<gene>
    <name evidence="1" type="ORF">V6N12_037076</name>
</gene>
<sequence length="293" mass="33491">MDSRLSNAPGSMFNYIESNREEYKLSNDLTEIVLTFPSITEHAWARAKGRCMKIDQCVIEYRQQVPMNAAGTLIVEVHDTRLNADESLQATFTFPIRCNIDLHYFSSSFFSVKDPNPWGLYYRVEESNVINGTHFAKFKARLKMSTAKHFVGVVFKPQTVKIRLKEFTMEHVDFWHVGYAKVERKLIRSTSALRLEQRPRLPELRPGETWVTRSTIRTAMDNESTVNDRNYPYSSLYRLQPSMLDPGESASVVGAERAQSNITISRNDLQELVSNAVQSCINQNGATNTPKPL</sequence>
<evidence type="ECO:0000313" key="2">
    <source>
        <dbReference type="Proteomes" id="UP001472677"/>
    </source>
</evidence>
<organism evidence="1 2">
    <name type="scientific">Hibiscus sabdariffa</name>
    <name type="common">roselle</name>
    <dbReference type="NCBI Taxonomy" id="183260"/>
    <lineage>
        <taxon>Eukaryota</taxon>
        <taxon>Viridiplantae</taxon>
        <taxon>Streptophyta</taxon>
        <taxon>Embryophyta</taxon>
        <taxon>Tracheophyta</taxon>
        <taxon>Spermatophyta</taxon>
        <taxon>Magnoliopsida</taxon>
        <taxon>eudicotyledons</taxon>
        <taxon>Gunneridae</taxon>
        <taxon>Pentapetalae</taxon>
        <taxon>rosids</taxon>
        <taxon>malvids</taxon>
        <taxon>Malvales</taxon>
        <taxon>Malvaceae</taxon>
        <taxon>Malvoideae</taxon>
        <taxon>Hibiscus</taxon>
    </lineage>
</organism>
<dbReference type="EMBL" id="JBBPBM010001507">
    <property type="protein sequence ID" value="KAK8483684.1"/>
    <property type="molecule type" value="Genomic_DNA"/>
</dbReference>
<comment type="caution">
    <text evidence="1">The sequence shown here is derived from an EMBL/GenBank/DDBJ whole genome shotgun (WGS) entry which is preliminary data.</text>
</comment>
<dbReference type="InterPro" id="IPR000211">
    <property type="entry name" value="Gemini_BL"/>
</dbReference>
<dbReference type="Proteomes" id="UP001472677">
    <property type="component" value="Unassembled WGS sequence"/>
</dbReference>
<proteinExistence type="predicted"/>
<name>A0ABR1ZSK6_9ROSI</name>
<reference evidence="1 2" key="1">
    <citation type="journal article" date="2024" name="G3 (Bethesda)">
        <title>Genome assembly of Hibiscus sabdariffa L. provides insights into metabolisms of medicinal natural products.</title>
        <authorList>
            <person name="Kim T."/>
        </authorList>
    </citation>
    <scope>NUCLEOTIDE SEQUENCE [LARGE SCALE GENOMIC DNA]</scope>
    <source>
        <strain evidence="1">TK-2024</strain>
        <tissue evidence="1">Old leaves</tissue>
    </source>
</reference>
<keyword evidence="2" id="KW-1185">Reference proteome</keyword>
<dbReference type="Pfam" id="PF00845">
    <property type="entry name" value="Gemini_BL1"/>
    <property type="match status" value="1"/>
</dbReference>
<evidence type="ECO:0000313" key="1">
    <source>
        <dbReference type="EMBL" id="KAK8483684.1"/>
    </source>
</evidence>
<accession>A0ABR1ZSK6</accession>
<protein>
    <submittedName>
        <fullName evidence="1">Uncharacterized protein</fullName>
    </submittedName>
</protein>